<evidence type="ECO:0000259" key="8">
    <source>
        <dbReference type="Pfam" id="PF07715"/>
    </source>
</evidence>
<reference evidence="10" key="1">
    <citation type="journal article" date="2019" name="Int. J. Syst. Evol. Microbiol.">
        <title>The Global Catalogue of Microorganisms (GCM) 10K type strain sequencing project: providing services to taxonomists for standard genome sequencing and annotation.</title>
        <authorList>
            <consortium name="The Broad Institute Genomics Platform"/>
            <consortium name="The Broad Institute Genome Sequencing Center for Infectious Disease"/>
            <person name="Wu L."/>
            <person name="Ma J."/>
        </authorList>
    </citation>
    <scope>NUCLEOTIDE SEQUENCE [LARGE SCALE GENOMIC DNA]</scope>
    <source>
        <strain evidence="10">JCM 17338</strain>
    </source>
</reference>
<dbReference type="InterPro" id="IPR008969">
    <property type="entry name" value="CarboxyPept-like_regulatory"/>
</dbReference>
<dbReference type="Pfam" id="PF13715">
    <property type="entry name" value="CarbopepD_reg_2"/>
    <property type="match status" value="1"/>
</dbReference>
<proteinExistence type="inferred from homology"/>
<organism evidence="9 10">
    <name type="scientific">Pedobacter ginsengiterrae</name>
    <dbReference type="NCBI Taxonomy" id="871696"/>
    <lineage>
        <taxon>Bacteria</taxon>
        <taxon>Pseudomonadati</taxon>
        <taxon>Bacteroidota</taxon>
        <taxon>Sphingobacteriia</taxon>
        <taxon>Sphingobacteriales</taxon>
        <taxon>Sphingobacteriaceae</taxon>
        <taxon>Pedobacter</taxon>
    </lineage>
</organism>
<dbReference type="NCBIfam" id="TIGR04056">
    <property type="entry name" value="OMP_RagA_SusC"/>
    <property type="match status" value="1"/>
</dbReference>
<protein>
    <submittedName>
        <fullName evidence="9">TonB-dependent receptor</fullName>
    </submittedName>
</protein>
<keyword evidence="6 7" id="KW-0998">Cell outer membrane</keyword>
<evidence type="ECO:0000256" key="5">
    <source>
        <dbReference type="ARBA" id="ARBA00023136"/>
    </source>
</evidence>
<dbReference type="SUPFAM" id="SSF56935">
    <property type="entry name" value="Porins"/>
    <property type="match status" value="1"/>
</dbReference>
<evidence type="ECO:0000256" key="3">
    <source>
        <dbReference type="ARBA" id="ARBA00022452"/>
    </source>
</evidence>
<dbReference type="InterPro" id="IPR023997">
    <property type="entry name" value="TonB-dep_OMP_SusC/RagA_CS"/>
</dbReference>
<evidence type="ECO:0000256" key="4">
    <source>
        <dbReference type="ARBA" id="ARBA00022692"/>
    </source>
</evidence>
<keyword evidence="3 7" id="KW-1134">Transmembrane beta strand</keyword>
<dbReference type="InterPro" id="IPR023996">
    <property type="entry name" value="TonB-dep_OMP_SusC/RagA"/>
</dbReference>
<keyword evidence="4 7" id="KW-0812">Transmembrane</keyword>
<keyword evidence="9" id="KW-0675">Receptor</keyword>
<sequence>MFVAVSGYAQTLPSTFIIKGTVTSQKGETLPGVSVKVKGTSVGATTDNDGKYSISAASGNVTLVYSFVGFTIQEVEVNNRNNINVKLAEEQNDLDEVIVVGYGTQKKINLTGAVATVSGATLTERPAPNAANLIQGRITGVQVTQPSGEPGRDNPNFLIRGRSTYGGSTDPLTLIDGVAGSFNNLSPDDIENVTVLKDASSAAIYGARAANGVILVTTKKGKKGETVFSYRTNFARHTPTALPDLITNSAQYMEMYNTAAARSGIAFRYPQADIDLYRNSPDKAQYPDFDNMDYYINPANVMQHNLSISGGSDKSTFNISAGYLDQNAVFEGYKFKRYNALLNYNNNLTKSISVGTIINMTYKDRKEPPFTGENMALLVYAAGPLYGPFLPDGSGRIVSRAYANEGRNRNPQEAYAMGEQTTKEYNVNAQAYIDIKPFKGLTWSSKVAINYVDEYYKMYQHPYSAYLLQDRAAVTNEYVANSFGPDILGVTDQYSKVLNPTVYSTLTYEKTLGTGHNLKALAGFEQLSYKNQNLRGRRISTVAPVLEDLTGYSASGESLYFTHPRLPSLAAPSEWGMRSLFGRINYDYKGKYLLEANLRYDGTSKVSPDYRWGVFPSFSAGWLVSEESFLKDKLSWLSSFKIRGSYGTLGNQDIGTYLYQDNIIINNVNYPFGNGALQQGGVINDFKDVSLRWESTRSIDVGFDLNVKNGLFGATFDWFRRSTFDILARPTVPLSLGLGASTVNDGKMRSQGVELALTHQNRIGEFTYSLNALISTAKNKVIELRTPAKGSTINEVGLPYSSFYLYEWDGIFQVEDIGNPSVPVHELNRNPKAGDLKMKDVNGDGIVNANDRVVVDGAYPDFNYSFGLNLGYKRFSFSAFFQGVEGIKNRVNNWGVDPFQQGTAPTTKFLNAWTPENRSNTVPAIYVAGYSGVAPYAASTYYLQDASYLRLKNVMLGFDVPVSAISKIGIKNLNVYVSADNLFTITKYEGGDPERASSTGNLAQYPQTKIFNVGLNVKF</sequence>
<evidence type="ECO:0000256" key="7">
    <source>
        <dbReference type="PROSITE-ProRule" id="PRU01360"/>
    </source>
</evidence>
<dbReference type="Proteomes" id="UP001501081">
    <property type="component" value="Unassembled WGS sequence"/>
</dbReference>
<dbReference type="PROSITE" id="PS52016">
    <property type="entry name" value="TONB_DEPENDENT_REC_3"/>
    <property type="match status" value="1"/>
</dbReference>
<comment type="caution">
    <text evidence="9">The sequence shown here is derived from an EMBL/GenBank/DDBJ whole genome shotgun (WGS) entry which is preliminary data.</text>
</comment>
<dbReference type="SUPFAM" id="SSF49464">
    <property type="entry name" value="Carboxypeptidase regulatory domain-like"/>
    <property type="match status" value="1"/>
</dbReference>
<dbReference type="Gene3D" id="2.40.170.20">
    <property type="entry name" value="TonB-dependent receptor, beta-barrel domain"/>
    <property type="match status" value="1"/>
</dbReference>
<keyword evidence="10" id="KW-1185">Reference proteome</keyword>
<name>A0ABP7NTH2_9SPHI</name>
<dbReference type="InterPro" id="IPR039426">
    <property type="entry name" value="TonB-dep_rcpt-like"/>
</dbReference>
<evidence type="ECO:0000256" key="2">
    <source>
        <dbReference type="ARBA" id="ARBA00022448"/>
    </source>
</evidence>
<dbReference type="InterPro" id="IPR012910">
    <property type="entry name" value="Plug_dom"/>
</dbReference>
<dbReference type="InterPro" id="IPR037066">
    <property type="entry name" value="Plug_dom_sf"/>
</dbReference>
<dbReference type="Pfam" id="PF07715">
    <property type="entry name" value="Plug"/>
    <property type="match status" value="1"/>
</dbReference>
<evidence type="ECO:0000256" key="6">
    <source>
        <dbReference type="ARBA" id="ARBA00023237"/>
    </source>
</evidence>
<comment type="similarity">
    <text evidence="7">Belongs to the TonB-dependent receptor family.</text>
</comment>
<evidence type="ECO:0000313" key="10">
    <source>
        <dbReference type="Proteomes" id="UP001501081"/>
    </source>
</evidence>
<dbReference type="NCBIfam" id="TIGR04057">
    <property type="entry name" value="SusC_RagA_signa"/>
    <property type="match status" value="1"/>
</dbReference>
<feature type="domain" description="TonB-dependent receptor plug" evidence="8">
    <location>
        <begin position="107"/>
        <end position="213"/>
    </location>
</feature>
<gene>
    <name evidence="9" type="ORF">GCM10022246_03180</name>
</gene>
<accession>A0ABP7NTH2</accession>
<keyword evidence="2 7" id="KW-0813">Transport</keyword>
<dbReference type="Gene3D" id="2.60.40.1120">
    <property type="entry name" value="Carboxypeptidase-like, regulatory domain"/>
    <property type="match status" value="1"/>
</dbReference>
<dbReference type="Gene3D" id="2.170.130.10">
    <property type="entry name" value="TonB-dependent receptor, plug domain"/>
    <property type="match status" value="1"/>
</dbReference>
<keyword evidence="5 7" id="KW-0472">Membrane</keyword>
<comment type="subcellular location">
    <subcellularLocation>
        <location evidence="1 7">Cell outer membrane</location>
        <topology evidence="1 7">Multi-pass membrane protein</topology>
    </subcellularLocation>
</comment>
<dbReference type="InterPro" id="IPR036942">
    <property type="entry name" value="Beta-barrel_TonB_sf"/>
</dbReference>
<dbReference type="EMBL" id="BAABAK010000001">
    <property type="protein sequence ID" value="GAA3952226.1"/>
    <property type="molecule type" value="Genomic_DNA"/>
</dbReference>
<evidence type="ECO:0000256" key="1">
    <source>
        <dbReference type="ARBA" id="ARBA00004571"/>
    </source>
</evidence>
<evidence type="ECO:0000313" key="9">
    <source>
        <dbReference type="EMBL" id="GAA3952226.1"/>
    </source>
</evidence>